<feature type="transmembrane region" description="Helical" evidence="6">
    <location>
        <begin position="294"/>
        <end position="317"/>
    </location>
</feature>
<evidence type="ECO:0000256" key="3">
    <source>
        <dbReference type="ARBA" id="ARBA00022692"/>
    </source>
</evidence>
<sequence>MSTITRNSVEKLELKVGQKRKLVFLICLILAFSVMNGTMFNVAIPDISADFALSPSQVSWVMTGYILVFAIGSLMYGKLADLFPIRTLFTVGISLFSLGAFIGFLSPSFEVLMAARVLQAMGGASIPALSFLIPARFMPYDRGKVFGYVASTVAFASGIGPILGGLIGGAFNWRFLFIFSMLAVLSIPLFRKWLPHEERRTGTIDLLGAFLIATSVASLLFFITSSQRNMLLSFVVFFSLFIWRTIKAKEPFIQPSILKNKRYTVTVMASFFGTAVLFGLIFVIPIMLRDLNTLSTIGIGLVLFPGAILSGVIGQYGGKLIDQRGGVPVVKLALALVAAGTLLISIFAGRDAWIISICMVVAYLGFPLIQSSTADLLSSTLESHQNGVGIGLFNLLNFTAGAFSSAILGSILEIEEVATRWNPLSNTGNNVIYSNLFISLTVVAVIAVIAFTVLYQRADQQYSNENT</sequence>
<dbReference type="Gene3D" id="1.20.1720.10">
    <property type="entry name" value="Multidrug resistance protein D"/>
    <property type="match status" value="1"/>
</dbReference>
<organism evidence="8 9">
    <name type="scientific">Jeotgalibacillus soli</name>
    <dbReference type="NCBI Taxonomy" id="889306"/>
    <lineage>
        <taxon>Bacteria</taxon>
        <taxon>Bacillati</taxon>
        <taxon>Bacillota</taxon>
        <taxon>Bacilli</taxon>
        <taxon>Bacillales</taxon>
        <taxon>Caryophanaceae</taxon>
        <taxon>Jeotgalibacillus</taxon>
    </lineage>
</organism>
<protein>
    <recommendedName>
        <fullName evidence="7">Major facilitator superfamily (MFS) profile domain-containing protein</fullName>
    </recommendedName>
</protein>
<name>A0A0C2VL60_9BACL</name>
<feature type="transmembrane region" description="Helical" evidence="6">
    <location>
        <begin position="202"/>
        <end position="223"/>
    </location>
</feature>
<dbReference type="SUPFAM" id="SSF103473">
    <property type="entry name" value="MFS general substrate transporter"/>
    <property type="match status" value="1"/>
</dbReference>
<keyword evidence="3 6" id="KW-0812">Transmembrane</keyword>
<dbReference type="InterPro" id="IPR020846">
    <property type="entry name" value="MFS_dom"/>
</dbReference>
<dbReference type="STRING" id="889306.KP78_11050"/>
<dbReference type="InterPro" id="IPR011701">
    <property type="entry name" value="MFS"/>
</dbReference>
<dbReference type="PROSITE" id="PS50850">
    <property type="entry name" value="MFS"/>
    <property type="match status" value="1"/>
</dbReference>
<dbReference type="PANTHER" id="PTHR42718:SF9">
    <property type="entry name" value="MAJOR FACILITATOR SUPERFAMILY MULTIDRUG TRANSPORTER MFSC"/>
    <property type="match status" value="1"/>
</dbReference>
<comment type="caution">
    <text evidence="8">The sequence shown here is derived from an EMBL/GenBank/DDBJ whole genome shotgun (WGS) entry which is preliminary data.</text>
</comment>
<dbReference type="OrthoDB" id="2403626at2"/>
<evidence type="ECO:0000256" key="4">
    <source>
        <dbReference type="ARBA" id="ARBA00022989"/>
    </source>
</evidence>
<feature type="transmembrane region" description="Helical" evidence="6">
    <location>
        <begin position="353"/>
        <end position="369"/>
    </location>
</feature>
<gene>
    <name evidence="8" type="ORF">KP78_11050</name>
</gene>
<dbReference type="PRINTS" id="PR01036">
    <property type="entry name" value="TCRTETB"/>
</dbReference>
<dbReference type="Gene3D" id="1.20.1250.20">
    <property type="entry name" value="MFS general substrate transporter like domains"/>
    <property type="match status" value="1"/>
</dbReference>
<keyword evidence="2" id="KW-0813">Transport</keyword>
<proteinExistence type="predicted"/>
<feature type="transmembrane region" description="Helical" evidence="6">
    <location>
        <begin position="145"/>
        <end position="167"/>
    </location>
</feature>
<dbReference type="EMBL" id="JXRP01000009">
    <property type="protein sequence ID" value="KIL49637.1"/>
    <property type="molecule type" value="Genomic_DNA"/>
</dbReference>
<dbReference type="Proteomes" id="UP000031938">
    <property type="component" value="Unassembled WGS sequence"/>
</dbReference>
<keyword evidence="4 6" id="KW-1133">Transmembrane helix</keyword>
<dbReference type="AlphaFoldDB" id="A0A0C2VL60"/>
<feature type="transmembrane region" description="Helical" evidence="6">
    <location>
        <begin position="56"/>
        <end position="76"/>
    </location>
</feature>
<feature type="transmembrane region" description="Helical" evidence="6">
    <location>
        <begin position="173"/>
        <end position="190"/>
    </location>
</feature>
<feature type="transmembrane region" description="Helical" evidence="6">
    <location>
        <begin position="229"/>
        <end position="246"/>
    </location>
</feature>
<evidence type="ECO:0000256" key="1">
    <source>
        <dbReference type="ARBA" id="ARBA00004651"/>
    </source>
</evidence>
<feature type="domain" description="Major facilitator superfamily (MFS) profile" evidence="7">
    <location>
        <begin position="22"/>
        <end position="459"/>
    </location>
</feature>
<feature type="transmembrane region" description="Helical" evidence="6">
    <location>
        <begin position="88"/>
        <end position="105"/>
    </location>
</feature>
<reference evidence="8 9" key="1">
    <citation type="submission" date="2015-01" db="EMBL/GenBank/DDBJ databases">
        <title>Genome sequencing of Jeotgalibacillus soli.</title>
        <authorList>
            <person name="Goh K.M."/>
            <person name="Chan K.-G."/>
            <person name="Yaakop A.S."/>
            <person name="Ee R."/>
            <person name="Gan H.M."/>
            <person name="Chan C.S."/>
        </authorList>
    </citation>
    <scope>NUCLEOTIDE SEQUENCE [LARGE SCALE GENOMIC DNA]</scope>
    <source>
        <strain evidence="8 9">P9</strain>
    </source>
</reference>
<feature type="transmembrane region" description="Helical" evidence="6">
    <location>
        <begin position="21"/>
        <end position="44"/>
    </location>
</feature>
<feature type="transmembrane region" description="Helical" evidence="6">
    <location>
        <begin position="111"/>
        <end position="133"/>
    </location>
</feature>
<dbReference type="PATRIC" id="fig|889306.3.peg.1113"/>
<feature type="transmembrane region" description="Helical" evidence="6">
    <location>
        <begin position="390"/>
        <end position="412"/>
    </location>
</feature>
<accession>A0A0C2VL60</accession>
<dbReference type="GO" id="GO:0022857">
    <property type="term" value="F:transmembrane transporter activity"/>
    <property type="evidence" value="ECO:0007669"/>
    <property type="project" value="InterPro"/>
</dbReference>
<evidence type="ECO:0000313" key="9">
    <source>
        <dbReference type="Proteomes" id="UP000031938"/>
    </source>
</evidence>
<dbReference type="GO" id="GO:0005886">
    <property type="term" value="C:plasma membrane"/>
    <property type="evidence" value="ECO:0007669"/>
    <property type="project" value="UniProtKB-SubCell"/>
</dbReference>
<feature type="transmembrane region" description="Helical" evidence="6">
    <location>
        <begin position="329"/>
        <end position="347"/>
    </location>
</feature>
<evidence type="ECO:0000259" key="7">
    <source>
        <dbReference type="PROSITE" id="PS50850"/>
    </source>
</evidence>
<feature type="transmembrane region" description="Helical" evidence="6">
    <location>
        <begin position="267"/>
        <end position="288"/>
    </location>
</feature>
<dbReference type="Pfam" id="PF07690">
    <property type="entry name" value="MFS_1"/>
    <property type="match status" value="1"/>
</dbReference>
<comment type="subcellular location">
    <subcellularLocation>
        <location evidence="1">Cell membrane</location>
        <topology evidence="1">Multi-pass membrane protein</topology>
    </subcellularLocation>
</comment>
<dbReference type="PANTHER" id="PTHR42718">
    <property type="entry name" value="MAJOR FACILITATOR SUPERFAMILY MULTIDRUG TRANSPORTER MFSC"/>
    <property type="match status" value="1"/>
</dbReference>
<evidence type="ECO:0000256" key="2">
    <source>
        <dbReference type="ARBA" id="ARBA00022448"/>
    </source>
</evidence>
<evidence type="ECO:0000256" key="5">
    <source>
        <dbReference type="ARBA" id="ARBA00023136"/>
    </source>
</evidence>
<keyword evidence="5 6" id="KW-0472">Membrane</keyword>
<feature type="transmembrane region" description="Helical" evidence="6">
    <location>
        <begin position="432"/>
        <end position="455"/>
    </location>
</feature>
<keyword evidence="9" id="KW-1185">Reference proteome</keyword>
<dbReference type="RefSeq" id="WP_052474611.1">
    <property type="nucleotide sequence ID" value="NZ_JXRP01000009.1"/>
</dbReference>
<dbReference type="InterPro" id="IPR036259">
    <property type="entry name" value="MFS_trans_sf"/>
</dbReference>
<evidence type="ECO:0000313" key="8">
    <source>
        <dbReference type="EMBL" id="KIL49637.1"/>
    </source>
</evidence>
<evidence type="ECO:0000256" key="6">
    <source>
        <dbReference type="SAM" id="Phobius"/>
    </source>
</evidence>